<evidence type="ECO:0000313" key="7">
    <source>
        <dbReference type="EMBL" id="PQJ66862.1"/>
    </source>
</evidence>
<accession>A0A2S7VXM5</accession>
<protein>
    <recommendedName>
        <fullName evidence="6">Reverse transcriptase domain-containing protein</fullName>
    </recommendedName>
</protein>
<dbReference type="CDD" id="cd03487">
    <property type="entry name" value="RT_Bac_retron_II"/>
    <property type="match status" value="1"/>
</dbReference>
<dbReference type="PRINTS" id="PR00866">
    <property type="entry name" value="RNADNAPOLMS"/>
</dbReference>
<dbReference type="InterPro" id="IPR000477">
    <property type="entry name" value="RT_dom"/>
</dbReference>
<feature type="domain" description="Reverse transcriptase" evidence="6">
    <location>
        <begin position="1"/>
        <end position="273"/>
    </location>
</feature>
<keyword evidence="2" id="KW-0548">Nucleotidyltransferase</keyword>
<dbReference type="GO" id="GO:0003964">
    <property type="term" value="F:RNA-directed DNA polymerase activity"/>
    <property type="evidence" value="ECO:0007669"/>
    <property type="project" value="UniProtKB-KW"/>
</dbReference>
<dbReference type="Proteomes" id="UP000238730">
    <property type="component" value="Unassembled WGS sequence"/>
</dbReference>
<dbReference type="PROSITE" id="PS50878">
    <property type="entry name" value="RT_POL"/>
    <property type="match status" value="1"/>
</dbReference>
<organism evidence="7 8">
    <name type="scientific">Photobacterium angustum</name>
    <dbReference type="NCBI Taxonomy" id="661"/>
    <lineage>
        <taxon>Bacteria</taxon>
        <taxon>Pseudomonadati</taxon>
        <taxon>Pseudomonadota</taxon>
        <taxon>Gammaproteobacteria</taxon>
        <taxon>Vibrionales</taxon>
        <taxon>Vibrionaceae</taxon>
        <taxon>Photobacterium</taxon>
    </lineage>
</organism>
<reference evidence="7 8" key="1">
    <citation type="submission" date="2016-12" db="EMBL/GenBank/DDBJ databases">
        <title>Diversity of luminous bacteria.</title>
        <authorList>
            <person name="Yoshizawa S."/>
            <person name="Kogure K."/>
        </authorList>
    </citation>
    <scope>NUCLEOTIDE SEQUENCE [LARGE SCALE GENOMIC DNA]</scope>
    <source>
        <strain evidence="7 8">LC1-200</strain>
    </source>
</reference>
<keyword evidence="4" id="KW-0460">Magnesium</keyword>
<evidence type="ECO:0000256" key="2">
    <source>
        <dbReference type="ARBA" id="ARBA00022695"/>
    </source>
</evidence>
<dbReference type="InterPro" id="IPR000123">
    <property type="entry name" value="Reverse_transcriptase_msDNA"/>
</dbReference>
<dbReference type="AlphaFoldDB" id="A0A2S7VXM5"/>
<evidence type="ECO:0000256" key="1">
    <source>
        <dbReference type="ARBA" id="ARBA00022679"/>
    </source>
</evidence>
<dbReference type="OrthoDB" id="7055795at2"/>
<dbReference type="EMBL" id="MSCJ01000001">
    <property type="protein sequence ID" value="PQJ66862.1"/>
    <property type="molecule type" value="Genomic_DNA"/>
</dbReference>
<dbReference type="Pfam" id="PF00078">
    <property type="entry name" value="RVT_1"/>
    <property type="match status" value="1"/>
</dbReference>
<evidence type="ECO:0000313" key="8">
    <source>
        <dbReference type="Proteomes" id="UP000238730"/>
    </source>
</evidence>
<keyword evidence="1" id="KW-0808">Transferase</keyword>
<name>A0A2S7VXM5_PHOAN</name>
<dbReference type="GO" id="GO:0046872">
    <property type="term" value="F:metal ion binding"/>
    <property type="evidence" value="ECO:0007669"/>
    <property type="project" value="UniProtKB-KW"/>
</dbReference>
<evidence type="ECO:0000256" key="4">
    <source>
        <dbReference type="ARBA" id="ARBA00022842"/>
    </source>
</evidence>
<evidence type="ECO:0000259" key="6">
    <source>
        <dbReference type="PROSITE" id="PS50878"/>
    </source>
</evidence>
<evidence type="ECO:0000256" key="5">
    <source>
        <dbReference type="ARBA" id="ARBA00022918"/>
    </source>
</evidence>
<sequence>MKNYTANSFTLSLLKQCTFFNEESGLISLPSSHVIETRVGNKYIYKLVGSESELINKLHENLNETLFCRIPVNQAATAYTKNKSYLDFLEPHRNNFYFLRVDLKNFFHFINREIIKDSLKDHVSSKPIISGCRQSNLDFIVNVLTIKLPETSKNTDFIGKSILPIGFKSSPVVSNIIFRKLDILIERFCFEHNIIYTRYADDMLFSSSDLRNDKYQEKSVFDDLFKKKEKNNFLHSDRFLEQISFIVNIDGFRINSKKTVRSKKHLGLNGYLISGSNYPYIDGKIRISNKKTKKISKLIYECNTDKSDLDIFKVVFSIDPFRIKFRRKPKVEFLNNYCCAQINNKIIGYRSYLISLLKYNDKYSCLEDDFIFKVKGLIKESEKIINNRMKKEI</sequence>
<proteinExistence type="predicted"/>
<comment type="caution">
    <text evidence="7">The sequence shown here is derived from an EMBL/GenBank/DDBJ whole genome shotgun (WGS) entry which is preliminary data.</text>
</comment>
<gene>
    <name evidence="7" type="ORF">BTO08_05210</name>
</gene>
<dbReference type="GO" id="GO:0003723">
    <property type="term" value="F:RNA binding"/>
    <property type="evidence" value="ECO:0007669"/>
    <property type="project" value="InterPro"/>
</dbReference>
<keyword evidence="5" id="KW-0695">RNA-directed DNA polymerase</keyword>
<evidence type="ECO:0000256" key="3">
    <source>
        <dbReference type="ARBA" id="ARBA00022723"/>
    </source>
</evidence>
<dbReference type="RefSeq" id="WP_105060175.1">
    <property type="nucleotide sequence ID" value="NZ_MSCJ01000001.1"/>
</dbReference>
<keyword evidence="3" id="KW-0479">Metal-binding</keyword>